<dbReference type="Gene3D" id="2.60.40.10">
    <property type="entry name" value="Immunoglobulins"/>
    <property type="match status" value="1"/>
</dbReference>
<dbReference type="InterPro" id="IPR013783">
    <property type="entry name" value="Ig-like_fold"/>
</dbReference>
<dbReference type="InterPro" id="IPR036179">
    <property type="entry name" value="Ig-like_dom_sf"/>
</dbReference>
<gene>
    <name evidence="2" type="ORF">llap_18158</name>
</gene>
<keyword evidence="3" id="KW-1185">Reference proteome</keyword>
<reference evidence="3" key="1">
    <citation type="submission" date="2017-11" db="EMBL/GenBank/DDBJ databases">
        <authorList>
            <person name="Lima N.C."/>
            <person name="Parody-Merino A.M."/>
            <person name="Battley P.F."/>
            <person name="Fidler A.E."/>
            <person name="Prosdocimi F."/>
        </authorList>
    </citation>
    <scope>NUCLEOTIDE SEQUENCE [LARGE SCALE GENOMIC DNA]</scope>
</reference>
<organism evidence="2 3">
    <name type="scientific">Limosa lapponica baueri</name>
    <dbReference type="NCBI Taxonomy" id="1758121"/>
    <lineage>
        <taxon>Eukaryota</taxon>
        <taxon>Metazoa</taxon>
        <taxon>Chordata</taxon>
        <taxon>Craniata</taxon>
        <taxon>Vertebrata</taxon>
        <taxon>Euteleostomi</taxon>
        <taxon>Archelosauria</taxon>
        <taxon>Archosauria</taxon>
        <taxon>Dinosauria</taxon>
        <taxon>Saurischia</taxon>
        <taxon>Theropoda</taxon>
        <taxon>Coelurosauria</taxon>
        <taxon>Aves</taxon>
        <taxon>Neognathae</taxon>
        <taxon>Neoaves</taxon>
        <taxon>Charadriiformes</taxon>
        <taxon>Scolopacidae</taxon>
        <taxon>Limosa</taxon>
    </lineage>
</organism>
<dbReference type="InterPro" id="IPR007110">
    <property type="entry name" value="Ig-like_dom"/>
</dbReference>
<reference evidence="3" key="2">
    <citation type="submission" date="2017-12" db="EMBL/GenBank/DDBJ databases">
        <title>Genome sequence of the Bar-tailed Godwit (Limosa lapponica baueri).</title>
        <authorList>
            <person name="Lima N.C.B."/>
            <person name="Parody-Merino A.M."/>
            <person name="Battley P.F."/>
            <person name="Fidler A.E."/>
            <person name="Prosdocimi F."/>
        </authorList>
    </citation>
    <scope>NUCLEOTIDE SEQUENCE [LARGE SCALE GENOMIC DNA]</scope>
</reference>
<accession>A0A2I0TCL1</accession>
<dbReference type="PROSITE" id="PS50835">
    <property type="entry name" value="IG_LIKE"/>
    <property type="match status" value="1"/>
</dbReference>
<dbReference type="Proteomes" id="UP000233556">
    <property type="component" value="Unassembled WGS sequence"/>
</dbReference>
<dbReference type="OrthoDB" id="6107927at2759"/>
<evidence type="ECO:0000313" key="3">
    <source>
        <dbReference type="Proteomes" id="UP000233556"/>
    </source>
</evidence>
<dbReference type="SUPFAM" id="SSF48726">
    <property type="entry name" value="Immunoglobulin"/>
    <property type="match status" value="1"/>
</dbReference>
<evidence type="ECO:0000313" key="2">
    <source>
        <dbReference type="EMBL" id="PKU31538.1"/>
    </source>
</evidence>
<dbReference type="EMBL" id="KZ512640">
    <property type="protein sequence ID" value="PKU31538.1"/>
    <property type="molecule type" value="Genomic_DNA"/>
</dbReference>
<dbReference type="Pfam" id="PF13927">
    <property type="entry name" value="Ig_3"/>
    <property type="match status" value="1"/>
</dbReference>
<protein>
    <recommendedName>
        <fullName evidence="1">Ig-like domain-containing protein</fullName>
    </recommendedName>
</protein>
<name>A0A2I0TCL1_LIMLA</name>
<proteinExistence type="predicted"/>
<sequence>MTPFLIRWTKTAGSASDRFQDSSVFNETLRISNIQRHQGGRYYCKAENGLGSPAIKSIRVDVYFSSGIQQHLELRLLLLQ</sequence>
<feature type="domain" description="Ig-like" evidence="1">
    <location>
        <begin position="1"/>
        <end position="61"/>
    </location>
</feature>
<dbReference type="AlphaFoldDB" id="A0A2I0TCL1"/>
<evidence type="ECO:0000259" key="1">
    <source>
        <dbReference type="PROSITE" id="PS50835"/>
    </source>
</evidence>